<dbReference type="Proteomes" id="UP001151532">
    <property type="component" value="Chromosome 10"/>
</dbReference>
<keyword evidence="1" id="KW-0472">Membrane</keyword>
<evidence type="ECO:0000313" key="2">
    <source>
        <dbReference type="EMBL" id="KAJ6719257.1"/>
    </source>
</evidence>
<keyword evidence="1" id="KW-1133">Transmembrane helix</keyword>
<organism evidence="2 3">
    <name type="scientific">Salix purpurea</name>
    <name type="common">Purple osier willow</name>
    <dbReference type="NCBI Taxonomy" id="77065"/>
    <lineage>
        <taxon>Eukaryota</taxon>
        <taxon>Viridiplantae</taxon>
        <taxon>Streptophyta</taxon>
        <taxon>Embryophyta</taxon>
        <taxon>Tracheophyta</taxon>
        <taxon>Spermatophyta</taxon>
        <taxon>Magnoliopsida</taxon>
        <taxon>eudicotyledons</taxon>
        <taxon>Gunneridae</taxon>
        <taxon>Pentapetalae</taxon>
        <taxon>rosids</taxon>
        <taxon>fabids</taxon>
        <taxon>Malpighiales</taxon>
        <taxon>Salicaceae</taxon>
        <taxon>Saliceae</taxon>
        <taxon>Salix</taxon>
    </lineage>
</organism>
<proteinExistence type="predicted"/>
<comment type="caution">
    <text evidence="2">The sequence shown here is derived from an EMBL/GenBank/DDBJ whole genome shotgun (WGS) entry which is preliminary data.</text>
</comment>
<sequence length="45" mass="4641">MAHFQINAVTDSTLVGFGTLALMAFALSAVILGASNTNLFRTASP</sequence>
<reference evidence="2" key="2">
    <citation type="journal article" date="2023" name="Int. J. Mol. Sci.">
        <title>De Novo Assembly and Annotation of 11 Diverse Shrub Willow (Salix) Genomes Reveals Novel Gene Organization in Sex-Linked Regions.</title>
        <authorList>
            <person name="Hyden B."/>
            <person name="Feng K."/>
            <person name="Yates T.B."/>
            <person name="Jawdy S."/>
            <person name="Cereghino C."/>
            <person name="Smart L.B."/>
            <person name="Muchero W."/>
        </authorList>
    </citation>
    <scope>NUCLEOTIDE SEQUENCE</scope>
    <source>
        <tissue evidence="2">Shoot tip</tissue>
    </source>
</reference>
<reference evidence="2" key="1">
    <citation type="submission" date="2022-11" db="EMBL/GenBank/DDBJ databases">
        <authorList>
            <person name="Hyden B.L."/>
            <person name="Feng K."/>
            <person name="Yates T."/>
            <person name="Jawdy S."/>
            <person name="Smart L.B."/>
            <person name="Muchero W."/>
        </authorList>
    </citation>
    <scope>NUCLEOTIDE SEQUENCE</scope>
    <source>
        <tissue evidence="2">Shoot tip</tissue>
    </source>
</reference>
<accession>A0A9Q0TWR8</accession>
<feature type="transmembrane region" description="Helical" evidence="1">
    <location>
        <begin position="14"/>
        <end position="34"/>
    </location>
</feature>
<protein>
    <submittedName>
        <fullName evidence="2">Uncharacterized protein</fullName>
    </submittedName>
</protein>
<dbReference type="EMBL" id="JAPFFK010000014">
    <property type="protein sequence ID" value="KAJ6719257.1"/>
    <property type="molecule type" value="Genomic_DNA"/>
</dbReference>
<gene>
    <name evidence="2" type="ORF">OIU79_007004</name>
</gene>
<dbReference type="AlphaFoldDB" id="A0A9Q0TWR8"/>
<keyword evidence="3" id="KW-1185">Reference proteome</keyword>
<name>A0A9Q0TWR8_SALPP</name>
<keyword evidence="1" id="KW-0812">Transmembrane</keyword>
<evidence type="ECO:0000256" key="1">
    <source>
        <dbReference type="SAM" id="Phobius"/>
    </source>
</evidence>
<evidence type="ECO:0000313" key="3">
    <source>
        <dbReference type="Proteomes" id="UP001151532"/>
    </source>
</evidence>